<name>A0A4Z1H710_9HELO</name>
<feature type="compositionally biased region" description="Basic and acidic residues" evidence="1">
    <location>
        <begin position="94"/>
        <end position="107"/>
    </location>
</feature>
<dbReference type="EMBL" id="PQXN01000443">
    <property type="protein sequence ID" value="TGO44908.1"/>
    <property type="molecule type" value="Genomic_DNA"/>
</dbReference>
<evidence type="ECO:0000313" key="3">
    <source>
        <dbReference type="Proteomes" id="UP000297527"/>
    </source>
</evidence>
<gene>
    <name evidence="2" type="ORF">BCON_0445g00020</name>
</gene>
<proteinExistence type="predicted"/>
<feature type="region of interest" description="Disordered" evidence="1">
    <location>
        <begin position="131"/>
        <end position="157"/>
    </location>
</feature>
<evidence type="ECO:0000256" key="1">
    <source>
        <dbReference type="SAM" id="MobiDB-lite"/>
    </source>
</evidence>
<protein>
    <submittedName>
        <fullName evidence="2">Uncharacterized protein</fullName>
    </submittedName>
</protein>
<dbReference type="Proteomes" id="UP000297527">
    <property type="component" value="Unassembled WGS sequence"/>
</dbReference>
<keyword evidence="3" id="KW-1185">Reference proteome</keyword>
<sequence>MNKRKLSSESDDSDLVKLCSFLLPEVQKIVNDRRVSENSPIRPLLEDILRHDGIIPVLREFSQAAQYPSVRRAHPSGVPDTEFSRTLVSTSNKSTEEDGKTVRDYLRNKPANNRSHYPVIQAASRLPSKYTGAAVVPPPRSIKSVLNTSKRPISSTS</sequence>
<reference evidence="2 3" key="1">
    <citation type="submission" date="2017-12" db="EMBL/GenBank/DDBJ databases">
        <title>Comparative genomics of Botrytis spp.</title>
        <authorList>
            <person name="Valero-Jimenez C.A."/>
            <person name="Tapia P."/>
            <person name="Veloso J."/>
            <person name="Silva-Moreno E."/>
            <person name="Staats M."/>
            <person name="Valdes J.H."/>
            <person name="Van Kan J.A.L."/>
        </authorList>
    </citation>
    <scope>NUCLEOTIDE SEQUENCE [LARGE SCALE GENOMIC DNA]</scope>
    <source>
        <strain evidence="2 3">MUCL11595</strain>
    </source>
</reference>
<feature type="compositionally biased region" description="Polar residues" evidence="1">
    <location>
        <begin position="84"/>
        <end position="93"/>
    </location>
</feature>
<dbReference type="AlphaFoldDB" id="A0A4Z1H710"/>
<evidence type="ECO:0000313" key="2">
    <source>
        <dbReference type="EMBL" id="TGO44908.1"/>
    </source>
</evidence>
<feature type="compositionally biased region" description="Polar residues" evidence="1">
    <location>
        <begin position="144"/>
        <end position="157"/>
    </location>
</feature>
<feature type="region of interest" description="Disordered" evidence="1">
    <location>
        <begin position="69"/>
        <end position="112"/>
    </location>
</feature>
<accession>A0A4Z1H710</accession>
<organism evidence="2 3">
    <name type="scientific">Botryotinia convoluta</name>
    <dbReference type="NCBI Taxonomy" id="54673"/>
    <lineage>
        <taxon>Eukaryota</taxon>
        <taxon>Fungi</taxon>
        <taxon>Dikarya</taxon>
        <taxon>Ascomycota</taxon>
        <taxon>Pezizomycotina</taxon>
        <taxon>Leotiomycetes</taxon>
        <taxon>Helotiales</taxon>
        <taxon>Sclerotiniaceae</taxon>
        <taxon>Botryotinia</taxon>
    </lineage>
</organism>
<comment type="caution">
    <text evidence="2">The sequence shown here is derived from an EMBL/GenBank/DDBJ whole genome shotgun (WGS) entry which is preliminary data.</text>
</comment>